<dbReference type="OrthoDB" id="193931at2759"/>
<protein>
    <submittedName>
        <fullName evidence="7">CAMK/CAMK1 protein kinase</fullName>
    </submittedName>
</protein>
<name>W4GK37_APHAT</name>
<evidence type="ECO:0000256" key="1">
    <source>
        <dbReference type="ARBA" id="ARBA00022741"/>
    </source>
</evidence>
<feature type="region of interest" description="Disordered" evidence="5">
    <location>
        <begin position="330"/>
        <end position="354"/>
    </location>
</feature>
<dbReference type="PROSITE" id="PS50011">
    <property type="entry name" value="PROTEIN_KINASE_DOM"/>
    <property type="match status" value="1"/>
</dbReference>
<dbReference type="STRING" id="112090.W4GK37"/>
<evidence type="ECO:0000256" key="3">
    <source>
        <dbReference type="PROSITE-ProRule" id="PRU10141"/>
    </source>
</evidence>
<dbReference type="GO" id="GO:0005524">
    <property type="term" value="F:ATP binding"/>
    <property type="evidence" value="ECO:0007669"/>
    <property type="project" value="UniProtKB-UniRule"/>
</dbReference>
<dbReference type="SMART" id="SM00220">
    <property type="entry name" value="S_TKc"/>
    <property type="match status" value="1"/>
</dbReference>
<evidence type="ECO:0000313" key="7">
    <source>
        <dbReference type="EMBL" id="ETV79701.1"/>
    </source>
</evidence>
<evidence type="ECO:0000259" key="6">
    <source>
        <dbReference type="PROSITE" id="PS50011"/>
    </source>
</evidence>
<comment type="similarity">
    <text evidence="4">Belongs to the protein kinase superfamily.</text>
</comment>
<dbReference type="SUPFAM" id="SSF56112">
    <property type="entry name" value="Protein kinase-like (PK-like)"/>
    <property type="match status" value="1"/>
</dbReference>
<dbReference type="InterPro" id="IPR017441">
    <property type="entry name" value="Protein_kinase_ATP_BS"/>
</dbReference>
<organism evidence="7">
    <name type="scientific">Aphanomyces astaci</name>
    <name type="common">Crayfish plague agent</name>
    <dbReference type="NCBI Taxonomy" id="112090"/>
    <lineage>
        <taxon>Eukaryota</taxon>
        <taxon>Sar</taxon>
        <taxon>Stramenopiles</taxon>
        <taxon>Oomycota</taxon>
        <taxon>Saprolegniomycetes</taxon>
        <taxon>Saprolegniales</taxon>
        <taxon>Verrucalvaceae</taxon>
        <taxon>Aphanomyces</taxon>
    </lineage>
</organism>
<feature type="binding site" evidence="3">
    <location>
        <position position="78"/>
    </location>
    <ligand>
        <name>ATP</name>
        <dbReference type="ChEBI" id="CHEBI:30616"/>
    </ligand>
</feature>
<dbReference type="Gene3D" id="3.30.200.20">
    <property type="entry name" value="Phosphorylase Kinase, domain 1"/>
    <property type="match status" value="1"/>
</dbReference>
<keyword evidence="1 3" id="KW-0547">Nucleotide-binding</keyword>
<dbReference type="PROSITE" id="PS00108">
    <property type="entry name" value="PROTEIN_KINASE_ST"/>
    <property type="match status" value="1"/>
</dbReference>
<keyword evidence="4" id="KW-0723">Serine/threonine-protein kinase</keyword>
<dbReference type="GeneID" id="20808944"/>
<accession>W4GK37</accession>
<dbReference type="Pfam" id="PF00069">
    <property type="entry name" value="Pkinase"/>
    <property type="match status" value="1"/>
</dbReference>
<evidence type="ECO:0000256" key="4">
    <source>
        <dbReference type="RuleBase" id="RU000304"/>
    </source>
</evidence>
<gene>
    <name evidence="7" type="ORF">H257_06948</name>
</gene>
<dbReference type="PROSITE" id="PS00107">
    <property type="entry name" value="PROTEIN_KINASE_ATP"/>
    <property type="match status" value="1"/>
</dbReference>
<dbReference type="RefSeq" id="XP_009830637.1">
    <property type="nucleotide sequence ID" value="XM_009832335.1"/>
</dbReference>
<evidence type="ECO:0000256" key="5">
    <source>
        <dbReference type="SAM" id="MobiDB-lite"/>
    </source>
</evidence>
<sequence length="405" mass="45296">MTIAIKSSMATTSSTPPAVMTKAERIASLIAECTMFEVDPCSDHYVMGRVIGSGAFSIVRVATQKQTQLKVAAKCIKKAMLDVHEVQAFIMEASVLKEMNHPNVIKLHAVYSEPDMFILITEFVEGGELFDRIVDKTFYTEREARDVVKGLLHVTAYCHAANIVHRDLKPENILLVHRDDDASFKLADFGFAQRIDLSKSHLVTQCGTPGYVAPEVLRGKAYGNGVDIWSIGVITYILLCGYPPFHNDNRNALFQQVKSGTFEFHSPYWDHISDAAKDFIRLMLTVDPNIRYIVPWQRCHVFDMMCAQTCGKDAAEAPMDRWTECRQRAVGSSAPTTAPVQRPSTTQSRQHRGHDVGNLWSRAEAVAIRRALSVARCQCNKSEAMELRVDDDDLCHTFRSVAKGP</sequence>
<dbReference type="InterPro" id="IPR000719">
    <property type="entry name" value="Prot_kinase_dom"/>
</dbReference>
<dbReference type="GO" id="GO:0004674">
    <property type="term" value="F:protein serine/threonine kinase activity"/>
    <property type="evidence" value="ECO:0007669"/>
    <property type="project" value="UniProtKB-KW"/>
</dbReference>
<dbReference type="FunFam" id="1.10.510.10:FF:000571">
    <property type="entry name" value="Maternal embryonic leucine zipper kinase"/>
    <property type="match status" value="1"/>
</dbReference>
<feature type="compositionally biased region" description="Polar residues" evidence="5">
    <location>
        <begin position="333"/>
        <end position="348"/>
    </location>
</feature>
<dbReference type="PANTHER" id="PTHR24347">
    <property type="entry name" value="SERINE/THREONINE-PROTEIN KINASE"/>
    <property type="match status" value="1"/>
</dbReference>
<keyword evidence="7" id="KW-0808">Transferase</keyword>
<dbReference type="InterPro" id="IPR008271">
    <property type="entry name" value="Ser/Thr_kinase_AS"/>
</dbReference>
<dbReference type="VEuPathDB" id="FungiDB:H257_06948"/>
<dbReference type="CDD" id="cd05117">
    <property type="entry name" value="STKc_CAMK"/>
    <property type="match status" value="1"/>
</dbReference>
<reference evidence="7" key="1">
    <citation type="submission" date="2013-12" db="EMBL/GenBank/DDBJ databases">
        <title>The Genome Sequence of Aphanomyces astaci APO3.</title>
        <authorList>
            <consortium name="The Broad Institute Genomics Platform"/>
            <person name="Russ C."/>
            <person name="Tyler B."/>
            <person name="van West P."/>
            <person name="Dieguez-Uribeondo J."/>
            <person name="Young S.K."/>
            <person name="Zeng Q."/>
            <person name="Gargeya S."/>
            <person name="Fitzgerald M."/>
            <person name="Abouelleil A."/>
            <person name="Alvarado L."/>
            <person name="Chapman S.B."/>
            <person name="Gainer-Dewar J."/>
            <person name="Goldberg J."/>
            <person name="Griggs A."/>
            <person name="Gujja S."/>
            <person name="Hansen M."/>
            <person name="Howarth C."/>
            <person name="Imamovic A."/>
            <person name="Ireland A."/>
            <person name="Larimer J."/>
            <person name="McCowan C."/>
            <person name="Murphy C."/>
            <person name="Pearson M."/>
            <person name="Poon T.W."/>
            <person name="Priest M."/>
            <person name="Roberts A."/>
            <person name="Saif S."/>
            <person name="Shea T."/>
            <person name="Sykes S."/>
            <person name="Wortman J."/>
            <person name="Nusbaum C."/>
            <person name="Birren B."/>
        </authorList>
    </citation>
    <scope>NUCLEOTIDE SEQUENCE [LARGE SCALE GENOMIC DNA]</scope>
    <source>
        <strain evidence="7">APO3</strain>
    </source>
</reference>
<feature type="domain" description="Protein kinase" evidence="6">
    <location>
        <begin position="45"/>
        <end position="303"/>
    </location>
</feature>
<dbReference type="EMBL" id="KI913127">
    <property type="protein sequence ID" value="ETV79701.1"/>
    <property type="molecule type" value="Genomic_DNA"/>
</dbReference>
<dbReference type="InterPro" id="IPR011009">
    <property type="entry name" value="Kinase-like_dom_sf"/>
</dbReference>
<dbReference type="AlphaFoldDB" id="W4GK37"/>
<dbReference type="Gene3D" id="1.10.510.10">
    <property type="entry name" value="Transferase(Phosphotransferase) domain 1"/>
    <property type="match status" value="1"/>
</dbReference>
<proteinExistence type="inferred from homology"/>
<evidence type="ECO:0000256" key="2">
    <source>
        <dbReference type="ARBA" id="ARBA00022840"/>
    </source>
</evidence>
<keyword evidence="2 3" id="KW-0067">ATP-binding</keyword>
<keyword evidence="7" id="KW-0418">Kinase</keyword>